<organism evidence="1 2">
    <name type="scientific">Legionella israelensis</name>
    <dbReference type="NCBI Taxonomy" id="454"/>
    <lineage>
        <taxon>Bacteria</taxon>
        <taxon>Pseudomonadati</taxon>
        <taxon>Pseudomonadota</taxon>
        <taxon>Gammaproteobacteria</taxon>
        <taxon>Legionellales</taxon>
        <taxon>Legionellaceae</taxon>
        <taxon>Legionella</taxon>
    </lineage>
</organism>
<dbReference type="AlphaFoldDB" id="A0A0W0VXX1"/>
<dbReference type="PATRIC" id="fig|454.4.peg.1412"/>
<accession>A0A0W0VXX1</accession>
<dbReference type="OrthoDB" id="5647926at2"/>
<name>A0A0W0VXX1_9GAMM</name>
<dbReference type="EMBL" id="LNYH01000066">
    <property type="protein sequence ID" value="KTD24825.1"/>
    <property type="molecule type" value="Genomic_DNA"/>
</dbReference>
<comment type="caution">
    <text evidence="1">The sequence shown here is derived from an EMBL/GenBank/DDBJ whole genome shotgun (WGS) entry which is preliminary data.</text>
</comment>
<reference evidence="1 2" key="1">
    <citation type="submission" date="2015-11" db="EMBL/GenBank/DDBJ databases">
        <title>Genomic analysis of 38 Legionella species identifies large and diverse effector repertoires.</title>
        <authorList>
            <person name="Burstein D."/>
            <person name="Amaro F."/>
            <person name="Zusman T."/>
            <person name="Lifshitz Z."/>
            <person name="Cohen O."/>
            <person name="Gilbert J.A."/>
            <person name="Pupko T."/>
            <person name="Shuman H.A."/>
            <person name="Segal G."/>
        </authorList>
    </citation>
    <scope>NUCLEOTIDE SEQUENCE [LARGE SCALE GENOMIC DNA]</scope>
    <source>
        <strain evidence="1 2">Bercovier 4</strain>
    </source>
</reference>
<evidence type="ECO:0000313" key="2">
    <source>
        <dbReference type="Proteomes" id="UP000054761"/>
    </source>
</evidence>
<evidence type="ECO:0000313" key="1">
    <source>
        <dbReference type="EMBL" id="KTD24825.1"/>
    </source>
</evidence>
<dbReference type="Proteomes" id="UP000054761">
    <property type="component" value="Unassembled WGS sequence"/>
</dbReference>
<proteinExistence type="predicted"/>
<dbReference type="RefSeq" id="WP_058501663.1">
    <property type="nucleotide sequence ID" value="NZ_CAAAJA010000139.1"/>
</dbReference>
<protein>
    <submittedName>
        <fullName evidence="1">Uncharacterized protein</fullName>
    </submittedName>
</protein>
<gene>
    <name evidence="1" type="ORF">Lisr_1306</name>
</gene>
<sequence length="230" mass="26164">MRKNKIDKEGSVHEAKHYMVTYVKETKDGPGHVSVSVLKQKKTDSKVSHTSFFPGALGSLINGVTFGSVPVRGEMAPSHHEDLEEADRVLVKEIERDTYKKAKIAQKEFSREVENGQRFYSVFGHWNPIASTFSHLFSAFRADHMTKMDYTRRHGFSPVEDMCGFNLYDENEVKIDGIKTDNCSSSVRHVLNGAGMNIEHTLVPSLFTPKLQKRGFQEMDKSEFKTKFKV</sequence>
<keyword evidence="2" id="KW-1185">Reference proteome</keyword>